<dbReference type="AlphaFoldDB" id="A0A0J6S484"/>
<dbReference type="OrthoDB" id="8998246at2"/>
<evidence type="ECO:0000313" key="1">
    <source>
        <dbReference type="EMBL" id="KMO28417.1"/>
    </source>
</evidence>
<dbReference type="PATRIC" id="fig|270351.6.peg.3704"/>
<dbReference type="EMBL" id="LABX01000248">
    <property type="protein sequence ID" value="KMO28417.1"/>
    <property type="molecule type" value="Genomic_DNA"/>
</dbReference>
<evidence type="ECO:0000313" key="2">
    <source>
        <dbReference type="Proteomes" id="UP000035929"/>
    </source>
</evidence>
<protein>
    <submittedName>
        <fullName evidence="1">Uncharacterized protein</fullName>
    </submittedName>
</protein>
<organism evidence="1 2">
    <name type="scientific">Methylobacterium aquaticum</name>
    <dbReference type="NCBI Taxonomy" id="270351"/>
    <lineage>
        <taxon>Bacteria</taxon>
        <taxon>Pseudomonadati</taxon>
        <taxon>Pseudomonadota</taxon>
        <taxon>Alphaproteobacteria</taxon>
        <taxon>Hyphomicrobiales</taxon>
        <taxon>Methylobacteriaceae</taxon>
        <taxon>Methylobacterium</taxon>
    </lineage>
</organism>
<dbReference type="RefSeq" id="WP_048466987.1">
    <property type="nucleotide sequence ID" value="NZ_LABX01000248.1"/>
</dbReference>
<name>A0A0J6S484_9HYPH</name>
<dbReference type="Proteomes" id="UP000035929">
    <property type="component" value="Unassembled WGS sequence"/>
</dbReference>
<proteinExistence type="predicted"/>
<sequence length="199" mass="21273">MTSRTTEITLERIALIRRLVVAWDPVGQGAPVIHPDAPYGSLDRDGDIANVTGDDEGAAEEHRAVGEALVAFLRHADLKPGRYSYHNPLTKLDLSHVSDVFRDEAAGTSPEQIVFEIAPPHIALIRRLAMGWDEARGVPAVDAEAPYGPGALAEAMTRALGGAPAGEVGGDLARLHRSMQPALQIFLRSADIAPGDYEV</sequence>
<comment type="caution">
    <text evidence="1">The sequence shown here is derived from an EMBL/GenBank/DDBJ whole genome shotgun (WGS) entry which is preliminary data.</text>
</comment>
<gene>
    <name evidence="1" type="ORF">VP06_27555</name>
</gene>
<accession>A0A0J6S484</accession>
<reference evidence="1 2" key="1">
    <citation type="submission" date="2015-03" db="EMBL/GenBank/DDBJ databases">
        <title>Genome sequencing of Methylobacterium aquaticum DSM16371 type strain.</title>
        <authorList>
            <person name="Chaudhry V."/>
            <person name="Patil P.B."/>
        </authorList>
    </citation>
    <scope>NUCLEOTIDE SEQUENCE [LARGE SCALE GENOMIC DNA]</scope>
    <source>
        <strain evidence="1 2">DSM 16371</strain>
    </source>
</reference>